<comment type="similarity">
    <text evidence="2">Belongs to the NAD(P)-dependent epimerase/dehydratase family. Dihydroflavonol-4-reductase subfamily.</text>
</comment>
<protein>
    <submittedName>
        <fullName evidence="4">NAD(P)-binding protein</fullName>
    </submittedName>
</protein>
<dbReference type="OrthoDB" id="2735536at2759"/>
<dbReference type="InterPro" id="IPR001509">
    <property type="entry name" value="Epimerase_deHydtase"/>
</dbReference>
<sequence length="375" mass="40852">MSAPILITGATGHIGFRVLIHALTAGHTIRAAVRSQSKANMILSHPLIQNLNPGSRLSFTIVPDLTQPNAYDDAAEGVSHIIHIASPLRISSADDEIPMNEQDAFFIQPAVRGTLNVLHAAKKARTVRRVVITSSLVALVPVQQLTGQEDRPAYLGPVQPHDRIPFVSGPYENEFEAYAASKIAALQEAEAWVSRQGSNIAFDVVYLHPAFVEGRNDLASNAREVLKGTNTLVLGQVLGKKFDHPVAGATVHVEDVARVHVQALNQYVPGNTSYILSQSARWEDVRRIVKREFTDAVQKRILPNCGSAETHHIDVDASLTEDVFGFQHIGFAEQVRSVVGHYLELRVRRSAARGLRKSSAAGVGMPVIYGEALRS</sequence>
<proteinExistence type="inferred from homology"/>
<evidence type="ECO:0000313" key="5">
    <source>
        <dbReference type="Proteomes" id="UP000799640"/>
    </source>
</evidence>
<evidence type="ECO:0000313" key="4">
    <source>
        <dbReference type="EMBL" id="KAF2396929.1"/>
    </source>
</evidence>
<keyword evidence="5" id="KW-1185">Reference proteome</keyword>
<feature type="domain" description="NAD-dependent epimerase/dehydratase" evidence="3">
    <location>
        <begin position="5"/>
        <end position="270"/>
    </location>
</feature>
<dbReference type="PANTHER" id="PTHR10366:SF564">
    <property type="entry name" value="STEROL-4-ALPHA-CARBOXYLATE 3-DEHYDROGENASE, DECARBOXYLATING"/>
    <property type="match status" value="1"/>
</dbReference>
<gene>
    <name evidence="4" type="ORF">EJ06DRAFT_533643</name>
</gene>
<dbReference type="PANTHER" id="PTHR10366">
    <property type="entry name" value="NAD DEPENDENT EPIMERASE/DEHYDRATASE"/>
    <property type="match status" value="1"/>
</dbReference>
<evidence type="ECO:0000256" key="1">
    <source>
        <dbReference type="ARBA" id="ARBA00023002"/>
    </source>
</evidence>
<dbReference type="GO" id="GO:0016616">
    <property type="term" value="F:oxidoreductase activity, acting on the CH-OH group of donors, NAD or NADP as acceptor"/>
    <property type="evidence" value="ECO:0007669"/>
    <property type="project" value="TreeGrafter"/>
</dbReference>
<organism evidence="4 5">
    <name type="scientific">Trichodelitschia bisporula</name>
    <dbReference type="NCBI Taxonomy" id="703511"/>
    <lineage>
        <taxon>Eukaryota</taxon>
        <taxon>Fungi</taxon>
        <taxon>Dikarya</taxon>
        <taxon>Ascomycota</taxon>
        <taxon>Pezizomycotina</taxon>
        <taxon>Dothideomycetes</taxon>
        <taxon>Dothideomycetes incertae sedis</taxon>
        <taxon>Phaeotrichales</taxon>
        <taxon>Phaeotrichaceae</taxon>
        <taxon>Trichodelitschia</taxon>
    </lineage>
</organism>
<dbReference type="Proteomes" id="UP000799640">
    <property type="component" value="Unassembled WGS sequence"/>
</dbReference>
<dbReference type="Pfam" id="PF01370">
    <property type="entry name" value="Epimerase"/>
    <property type="match status" value="1"/>
</dbReference>
<accession>A0A6G1HM55</accession>
<dbReference type="EMBL" id="ML996705">
    <property type="protein sequence ID" value="KAF2396929.1"/>
    <property type="molecule type" value="Genomic_DNA"/>
</dbReference>
<evidence type="ECO:0000259" key="3">
    <source>
        <dbReference type="Pfam" id="PF01370"/>
    </source>
</evidence>
<name>A0A6G1HM55_9PEZI</name>
<dbReference type="AlphaFoldDB" id="A0A6G1HM55"/>
<dbReference type="SUPFAM" id="SSF51735">
    <property type="entry name" value="NAD(P)-binding Rossmann-fold domains"/>
    <property type="match status" value="1"/>
</dbReference>
<reference evidence="4" key="1">
    <citation type="journal article" date="2020" name="Stud. Mycol.">
        <title>101 Dothideomycetes genomes: a test case for predicting lifestyles and emergence of pathogens.</title>
        <authorList>
            <person name="Haridas S."/>
            <person name="Albert R."/>
            <person name="Binder M."/>
            <person name="Bloem J."/>
            <person name="Labutti K."/>
            <person name="Salamov A."/>
            <person name="Andreopoulos B."/>
            <person name="Baker S."/>
            <person name="Barry K."/>
            <person name="Bills G."/>
            <person name="Bluhm B."/>
            <person name="Cannon C."/>
            <person name="Castanera R."/>
            <person name="Culley D."/>
            <person name="Daum C."/>
            <person name="Ezra D."/>
            <person name="Gonzalez J."/>
            <person name="Henrissat B."/>
            <person name="Kuo A."/>
            <person name="Liang C."/>
            <person name="Lipzen A."/>
            <person name="Lutzoni F."/>
            <person name="Magnuson J."/>
            <person name="Mondo S."/>
            <person name="Nolan M."/>
            <person name="Ohm R."/>
            <person name="Pangilinan J."/>
            <person name="Park H.-J."/>
            <person name="Ramirez L."/>
            <person name="Alfaro M."/>
            <person name="Sun H."/>
            <person name="Tritt A."/>
            <person name="Yoshinaga Y."/>
            <person name="Zwiers L.-H."/>
            <person name="Turgeon B."/>
            <person name="Goodwin S."/>
            <person name="Spatafora J."/>
            <person name="Crous P."/>
            <person name="Grigoriev I."/>
        </authorList>
    </citation>
    <scope>NUCLEOTIDE SEQUENCE</scope>
    <source>
        <strain evidence="4">CBS 262.69</strain>
    </source>
</reference>
<keyword evidence="1" id="KW-0560">Oxidoreductase</keyword>
<dbReference type="InterPro" id="IPR036291">
    <property type="entry name" value="NAD(P)-bd_dom_sf"/>
</dbReference>
<dbReference type="InterPro" id="IPR050425">
    <property type="entry name" value="NAD(P)_dehydrat-like"/>
</dbReference>
<dbReference type="Gene3D" id="3.40.50.720">
    <property type="entry name" value="NAD(P)-binding Rossmann-like Domain"/>
    <property type="match status" value="1"/>
</dbReference>
<evidence type="ECO:0000256" key="2">
    <source>
        <dbReference type="ARBA" id="ARBA00023445"/>
    </source>
</evidence>